<dbReference type="InterPro" id="IPR003010">
    <property type="entry name" value="C-N_Hydrolase"/>
</dbReference>
<proteinExistence type="predicted"/>
<accession>A0A8H7RWK2</accession>
<dbReference type="InterPro" id="IPR036526">
    <property type="entry name" value="C-N_Hydrolase_sf"/>
</dbReference>
<keyword evidence="1" id="KW-0378">Hydrolase</keyword>
<dbReference type="Pfam" id="PF00795">
    <property type="entry name" value="CN_hydrolase"/>
    <property type="match status" value="1"/>
</dbReference>
<evidence type="ECO:0000313" key="4">
    <source>
        <dbReference type="Proteomes" id="UP000646827"/>
    </source>
</evidence>
<reference evidence="3 4" key="1">
    <citation type="submission" date="2020-12" db="EMBL/GenBank/DDBJ databases">
        <title>Metabolic potential, ecology and presence of endohyphal bacteria is reflected in genomic diversity of Mucoromycotina.</title>
        <authorList>
            <person name="Muszewska A."/>
            <person name="Okrasinska A."/>
            <person name="Steczkiewicz K."/>
            <person name="Drgas O."/>
            <person name="Orlowska M."/>
            <person name="Perlinska-Lenart U."/>
            <person name="Aleksandrzak-Piekarczyk T."/>
            <person name="Szatraj K."/>
            <person name="Zielenkiewicz U."/>
            <person name="Pilsyk S."/>
            <person name="Malc E."/>
            <person name="Mieczkowski P."/>
            <person name="Kruszewska J.S."/>
            <person name="Biernat P."/>
            <person name="Pawlowska J."/>
        </authorList>
    </citation>
    <scope>NUCLEOTIDE SEQUENCE [LARGE SCALE GENOMIC DNA]</scope>
    <source>
        <strain evidence="3 4">CBS 142.35</strain>
    </source>
</reference>
<dbReference type="CDD" id="cd07572">
    <property type="entry name" value="nit"/>
    <property type="match status" value="1"/>
</dbReference>
<dbReference type="InterPro" id="IPR045254">
    <property type="entry name" value="Nit1/2_C-N_Hydrolase"/>
</dbReference>
<dbReference type="Gene3D" id="3.60.110.10">
    <property type="entry name" value="Carbon-nitrogen hydrolase"/>
    <property type="match status" value="1"/>
</dbReference>
<dbReference type="EMBL" id="JAEPRB010000319">
    <property type="protein sequence ID" value="KAG2217186.1"/>
    <property type="molecule type" value="Genomic_DNA"/>
</dbReference>
<organism evidence="3 4">
    <name type="scientific">Circinella minor</name>
    <dbReference type="NCBI Taxonomy" id="1195481"/>
    <lineage>
        <taxon>Eukaryota</taxon>
        <taxon>Fungi</taxon>
        <taxon>Fungi incertae sedis</taxon>
        <taxon>Mucoromycota</taxon>
        <taxon>Mucoromycotina</taxon>
        <taxon>Mucoromycetes</taxon>
        <taxon>Mucorales</taxon>
        <taxon>Lichtheimiaceae</taxon>
        <taxon>Circinella</taxon>
    </lineage>
</organism>
<name>A0A8H7RWK2_9FUNG</name>
<dbReference type="Proteomes" id="UP000646827">
    <property type="component" value="Unassembled WGS sequence"/>
</dbReference>
<evidence type="ECO:0000256" key="1">
    <source>
        <dbReference type="ARBA" id="ARBA00022801"/>
    </source>
</evidence>
<gene>
    <name evidence="3" type="ORF">INT45_013198</name>
</gene>
<dbReference type="SUPFAM" id="SSF56317">
    <property type="entry name" value="Carbon-nitrogen hydrolase"/>
    <property type="match status" value="1"/>
</dbReference>
<dbReference type="PANTHER" id="PTHR23088">
    <property type="entry name" value="NITRILASE-RELATED"/>
    <property type="match status" value="1"/>
</dbReference>
<comment type="caution">
    <text evidence="3">The sequence shown here is derived from an EMBL/GenBank/DDBJ whole genome shotgun (WGS) entry which is preliminary data.</text>
</comment>
<sequence length="279" mass="30854">MNWPLAAVAQFCASSAISRNATICSELVERAAAQGVKTVFFPEASDFIAESTKESIQLTTSLKESSFVKSLQESARDKRIWISIGVHEASSSPDQIYNSHLLINDEGNVVSVYRKIHLFDVDIKNGPRLMESDSTRSGDIIPDPVLTPIGNVAQQTCYDLRFAELSIAQRHRGADILTFPSAFTVKTGQAHWEPLLRARAIETQTYVIAAAQIGQHNSKRSSFGNSMIIDPWGTVIARASESTTPSLAIAPIDLDYLEKIRAEMPVMTHRKNDVYPKIY</sequence>
<feature type="domain" description="CN hydrolase" evidence="2">
    <location>
        <begin position="3"/>
        <end position="254"/>
    </location>
</feature>
<dbReference type="OrthoDB" id="10250282at2759"/>
<dbReference type="PROSITE" id="PS50263">
    <property type="entry name" value="CN_HYDROLASE"/>
    <property type="match status" value="1"/>
</dbReference>
<dbReference type="PANTHER" id="PTHR23088:SF27">
    <property type="entry name" value="DEAMINATED GLUTATHIONE AMIDASE"/>
    <property type="match status" value="1"/>
</dbReference>
<evidence type="ECO:0000259" key="2">
    <source>
        <dbReference type="PROSITE" id="PS50263"/>
    </source>
</evidence>
<protein>
    <recommendedName>
        <fullName evidence="2">CN hydrolase domain-containing protein</fullName>
    </recommendedName>
</protein>
<keyword evidence="4" id="KW-1185">Reference proteome</keyword>
<dbReference type="GO" id="GO:0016811">
    <property type="term" value="F:hydrolase activity, acting on carbon-nitrogen (but not peptide) bonds, in linear amides"/>
    <property type="evidence" value="ECO:0007669"/>
    <property type="project" value="InterPro"/>
</dbReference>
<dbReference type="AlphaFoldDB" id="A0A8H7RWK2"/>
<evidence type="ECO:0000313" key="3">
    <source>
        <dbReference type="EMBL" id="KAG2217186.1"/>
    </source>
</evidence>